<gene>
    <name evidence="1" type="ORF">LCGC14_0143150</name>
</gene>
<protein>
    <submittedName>
        <fullName evidence="1">Uncharacterized protein</fullName>
    </submittedName>
</protein>
<name>A0A0F9Y2X2_9ZZZZ</name>
<evidence type="ECO:0000313" key="1">
    <source>
        <dbReference type="EMBL" id="KKN99068.1"/>
    </source>
</evidence>
<accession>A0A0F9Y2X2</accession>
<dbReference type="AlphaFoldDB" id="A0A0F9Y2X2"/>
<organism evidence="1">
    <name type="scientific">marine sediment metagenome</name>
    <dbReference type="NCBI Taxonomy" id="412755"/>
    <lineage>
        <taxon>unclassified sequences</taxon>
        <taxon>metagenomes</taxon>
        <taxon>ecological metagenomes</taxon>
    </lineage>
</organism>
<sequence>MSADNGIYVLESAGPEYRVAHAMAIENINYNPDLPDDMGPPFFNMDWVNRLFGKCEVFTDINEAWKLAFKMEDEIMESDFPILEYGVSTIKMPHPFPCNQIEFYEIPPGSIFIFQGYSYLKLARETNIEFSLPNKKQISGKPLFFCINVVGTKDGVLGFINGDRQCELKE</sequence>
<dbReference type="EMBL" id="LAZR01000049">
    <property type="protein sequence ID" value="KKN99068.1"/>
    <property type="molecule type" value="Genomic_DNA"/>
</dbReference>
<proteinExistence type="predicted"/>
<reference evidence="1" key="1">
    <citation type="journal article" date="2015" name="Nature">
        <title>Complex archaea that bridge the gap between prokaryotes and eukaryotes.</title>
        <authorList>
            <person name="Spang A."/>
            <person name="Saw J.H."/>
            <person name="Jorgensen S.L."/>
            <person name="Zaremba-Niedzwiedzka K."/>
            <person name="Martijn J."/>
            <person name="Lind A.E."/>
            <person name="van Eijk R."/>
            <person name="Schleper C."/>
            <person name="Guy L."/>
            <person name="Ettema T.J."/>
        </authorList>
    </citation>
    <scope>NUCLEOTIDE SEQUENCE</scope>
</reference>
<comment type="caution">
    <text evidence="1">The sequence shown here is derived from an EMBL/GenBank/DDBJ whole genome shotgun (WGS) entry which is preliminary data.</text>
</comment>